<accession>A0ABX8EXT8</accession>
<protein>
    <recommendedName>
        <fullName evidence="3">Integrase</fullName>
    </recommendedName>
</protein>
<sequence>MLIDPYNHAIRLEDLLADDHWVEHLQNVDSIAILSPEGQSYTDFGCYVYSERKLIDGYIRVNSESLSTYRKKLFSNILDSIADSLRRGTQQITIRNNYLSEFPHFFRWIDTREKPLKFECDADATSCYKGFTLYLTQKINNGTLSQNQAKRQQNAAKQSLAWGMEENQRFGMGVPILRYHPSNPVVPPEEFVVTENLALATCLFEQISDFLLDHGQYPLDLVLPDETVKVLPTTMWMMHSARASLRADMKSPNWCWDYNMGTLNSIEFIQAKYGYSKYVANRERNTAQRQLEAANSDPKSAHRMRLAYWACTAFQLIMLSITGADLESFRKFPTVKEMRSEPCARQGFRIFKNRASKDVVFEVEAAFLPSLEKYSRLREYMLGDLKCDLLFFRIYKNQAHIISNKFLQDYFLLAKHMITPKVPKVTARELRKYKMHWMLENEGVIIASDAAQNSIPVFEKHYSEPTKWQTVNEFTAFYSHIRNLTDAAIRAIESSPAGGCVVKQPVKLADLGTTLEPNCNTFWGCFFCEHYVLHADEEDLYKLKSLQYLLKQIEQSDSGISAELKLTLSTASEYIDRLTQHSPQLSEAGTKLDLKIESGYLHPFWDAQLNLLVALGKV</sequence>
<reference evidence="1 2" key="1">
    <citation type="submission" date="2021-05" db="EMBL/GenBank/DDBJ databases">
        <title>Complete genome of the cytokinin-producing biocontrol strain Pseudomonas fluorescens G20-18.</title>
        <authorList>
            <person name="Nielsen T.K."/>
            <person name="Mekureyaw M.F."/>
            <person name="Hansen L.H."/>
            <person name="Nicolaisen M.H."/>
            <person name="Roitsch T.G."/>
            <person name="Hennessy R.C."/>
        </authorList>
    </citation>
    <scope>NUCLEOTIDE SEQUENCE [LARGE SCALE GENOMIC DNA]</scope>
    <source>
        <strain evidence="1 2">G20-18</strain>
    </source>
</reference>
<evidence type="ECO:0008006" key="3">
    <source>
        <dbReference type="Google" id="ProtNLM"/>
    </source>
</evidence>
<proteinExistence type="predicted"/>
<dbReference type="EMBL" id="CP075566">
    <property type="protein sequence ID" value="QVW24120.1"/>
    <property type="molecule type" value="Genomic_DNA"/>
</dbReference>
<dbReference type="RefSeq" id="WP_214380614.1">
    <property type="nucleotide sequence ID" value="NZ_CP075566.1"/>
</dbReference>
<keyword evidence="2" id="KW-1185">Reference proteome</keyword>
<evidence type="ECO:0000313" key="2">
    <source>
        <dbReference type="Proteomes" id="UP000681155"/>
    </source>
</evidence>
<dbReference type="Proteomes" id="UP000681155">
    <property type="component" value="Chromosome"/>
</dbReference>
<name>A0ABX8EXT8_9PSED</name>
<gene>
    <name evidence="1" type="ORF">KJF94_00620</name>
</gene>
<evidence type="ECO:0000313" key="1">
    <source>
        <dbReference type="EMBL" id="QVW24120.1"/>
    </source>
</evidence>
<organism evidence="1 2">
    <name type="scientific">Pseudomonas hormoni</name>
    <dbReference type="NCBI Taxonomy" id="3093767"/>
    <lineage>
        <taxon>Bacteria</taxon>
        <taxon>Pseudomonadati</taxon>
        <taxon>Pseudomonadota</taxon>
        <taxon>Gammaproteobacteria</taxon>
        <taxon>Pseudomonadales</taxon>
        <taxon>Pseudomonadaceae</taxon>
        <taxon>Pseudomonas</taxon>
    </lineage>
</organism>